<feature type="region of interest" description="Disordered" evidence="2">
    <location>
        <begin position="52"/>
        <end position="167"/>
    </location>
</feature>
<feature type="compositionally biased region" description="Basic and acidic residues" evidence="2">
    <location>
        <begin position="580"/>
        <end position="593"/>
    </location>
</feature>
<evidence type="ECO:0000256" key="1">
    <source>
        <dbReference type="SAM" id="Coils"/>
    </source>
</evidence>
<organism evidence="4 5">
    <name type="scientific">Aulographum hederae CBS 113979</name>
    <dbReference type="NCBI Taxonomy" id="1176131"/>
    <lineage>
        <taxon>Eukaryota</taxon>
        <taxon>Fungi</taxon>
        <taxon>Dikarya</taxon>
        <taxon>Ascomycota</taxon>
        <taxon>Pezizomycotina</taxon>
        <taxon>Dothideomycetes</taxon>
        <taxon>Pleosporomycetidae</taxon>
        <taxon>Aulographales</taxon>
        <taxon>Aulographaceae</taxon>
    </lineage>
</organism>
<protein>
    <recommendedName>
        <fullName evidence="3">Spindle pole body-associated protein cut12 domain-containing protein</fullName>
    </recommendedName>
</protein>
<proteinExistence type="predicted"/>
<name>A0A6G1GRM4_9PEZI</name>
<feature type="compositionally biased region" description="Basic and acidic residues" evidence="2">
    <location>
        <begin position="16"/>
        <end position="33"/>
    </location>
</feature>
<dbReference type="AlphaFoldDB" id="A0A6G1GRM4"/>
<dbReference type="Proteomes" id="UP000800041">
    <property type="component" value="Unassembled WGS sequence"/>
</dbReference>
<feature type="region of interest" description="Disordered" evidence="2">
    <location>
        <begin position="467"/>
        <end position="593"/>
    </location>
</feature>
<keyword evidence="1" id="KW-0175">Coiled coil</keyword>
<evidence type="ECO:0000313" key="4">
    <source>
        <dbReference type="EMBL" id="KAF1983398.1"/>
    </source>
</evidence>
<gene>
    <name evidence="4" type="ORF">K402DRAFT_465996</name>
</gene>
<feature type="domain" description="Spindle pole body-associated protein cut12" evidence="3">
    <location>
        <begin position="181"/>
        <end position="280"/>
    </location>
</feature>
<keyword evidence="5" id="KW-1185">Reference proteome</keyword>
<dbReference type="Pfam" id="PF11500">
    <property type="entry name" value="Cut12"/>
    <property type="match status" value="1"/>
</dbReference>
<dbReference type="OrthoDB" id="5383703at2759"/>
<feature type="compositionally biased region" description="Basic and acidic residues" evidence="2">
    <location>
        <begin position="467"/>
        <end position="477"/>
    </location>
</feature>
<dbReference type="EMBL" id="ML977175">
    <property type="protein sequence ID" value="KAF1983398.1"/>
    <property type="molecule type" value="Genomic_DNA"/>
</dbReference>
<sequence>MLNWLTGARITDVAEDLNHMPHGEPDDVSRFEEPPETPAPVFAVRAFKQAIFGTPAPQMPTRPAPRERRPSIQEQRRPMPAEARPVLEPPNGREPFSDNAPSSPTKPGILMTPGTQSKNRKQVSFGAQVVDNEGKRGRVTRVGSSNEIPGKFPSPFTPKVEDVPEPRTRTRLTAALLDARESVRGKPKPKARDDADITLDVMEPRSESGRYWKAEYESYAENSEKEIKKLVMKQRITKDFAQAKDEEKTQVTLKLEAEYKRHQEKEKQWELQMQDMKEKLRQAMAENAKTSMESAVLKRQLEGLKHELESKNATSDKVVVDTVEPVRMEKRQSIDEEELSRPMSFGNTTRLAIAQFGEPENLPSFSHAPATAKVLPRRRSHRERTLSANDSSADHVPSELLFDGLLNGGSKQEPKHSTPRSRSHTHTLASGLAIKDLLNTVPAHPQKNTTNVAPKTSTFLEVPKIKVEPKKSRDRANRGASVGNGTIKTATRTPTRELQSGRTRRPSGEASFGSSTVLQDRDANSPKAPLNVAYVEDAMPTTDKASRGLQKNSQDSIARHARTTSTHETRKLQPDANEGDNYKRGRSPRHEVHTRNQCEENMHPGFVQNFPGNPVRTRSIATRYQVENVDLPDDRRAAAAERLRIRRAAQEKKIGSSGP</sequence>
<reference evidence="4" key="1">
    <citation type="journal article" date="2020" name="Stud. Mycol.">
        <title>101 Dothideomycetes genomes: a test case for predicting lifestyles and emergence of pathogens.</title>
        <authorList>
            <person name="Haridas S."/>
            <person name="Albert R."/>
            <person name="Binder M."/>
            <person name="Bloem J."/>
            <person name="Labutti K."/>
            <person name="Salamov A."/>
            <person name="Andreopoulos B."/>
            <person name="Baker S."/>
            <person name="Barry K."/>
            <person name="Bills G."/>
            <person name="Bluhm B."/>
            <person name="Cannon C."/>
            <person name="Castanera R."/>
            <person name="Culley D."/>
            <person name="Daum C."/>
            <person name="Ezra D."/>
            <person name="Gonzalez J."/>
            <person name="Henrissat B."/>
            <person name="Kuo A."/>
            <person name="Liang C."/>
            <person name="Lipzen A."/>
            <person name="Lutzoni F."/>
            <person name="Magnuson J."/>
            <person name="Mondo S."/>
            <person name="Nolan M."/>
            <person name="Ohm R."/>
            <person name="Pangilinan J."/>
            <person name="Park H.-J."/>
            <person name="Ramirez L."/>
            <person name="Alfaro M."/>
            <person name="Sun H."/>
            <person name="Tritt A."/>
            <person name="Yoshinaga Y."/>
            <person name="Zwiers L.-H."/>
            <person name="Turgeon B."/>
            <person name="Goodwin S."/>
            <person name="Spatafora J."/>
            <person name="Crous P."/>
            <person name="Grigoriev I."/>
        </authorList>
    </citation>
    <scope>NUCLEOTIDE SEQUENCE</scope>
    <source>
        <strain evidence="4">CBS 113979</strain>
    </source>
</reference>
<accession>A0A6G1GRM4</accession>
<evidence type="ECO:0000256" key="2">
    <source>
        <dbReference type="SAM" id="MobiDB-lite"/>
    </source>
</evidence>
<feature type="region of interest" description="Disordered" evidence="2">
    <location>
        <begin position="15"/>
        <end position="36"/>
    </location>
</feature>
<feature type="region of interest" description="Disordered" evidence="2">
    <location>
        <begin position="360"/>
        <end position="427"/>
    </location>
</feature>
<evidence type="ECO:0000313" key="5">
    <source>
        <dbReference type="Proteomes" id="UP000800041"/>
    </source>
</evidence>
<feature type="compositionally biased region" description="Basic and acidic residues" evidence="2">
    <location>
        <begin position="64"/>
        <end position="79"/>
    </location>
</feature>
<feature type="coiled-coil region" evidence="1">
    <location>
        <begin position="213"/>
        <end position="314"/>
    </location>
</feature>
<feature type="compositionally biased region" description="Polar residues" evidence="2">
    <location>
        <begin position="483"/>
        <end position="501"/>
    </location>
</feature>
<evidence type="ECO:0000259" key="3">
    <source>
        <dbReference type="Pfam" id="PF11500"/>
    </source>
</evidence>
<dbReference type="InterPro" id="IPR021589">
    <property type="entry name" value="Cut12"/>
</dbReference>